<feature type="signal peptide" evidence="3">
    <location>
        <begin position="1"/>
        <end position="26"/>
    </location>
</feature>
<dbReference type="InterPro" id="IPR012674">
    <property type="entry name" value="Calycin"/>
</dbReference>
<protein>
    <submittedName>
        <fullName evidence="5">Metal-binding protein ZinT</fullName>
    </submittedName>
</protein>
<dbReference type="RefSeq" id="WP_130591067.1">
    <property type="nucleotide sequence ID" value="NZ_CP034752.1"/>
</dbReference>
<keyword evidence="6" id="KW-1185">Reference proteome</keyword>
<evidence type="ECO:0000256" key="1">
    <source>
        <dbReference type="ARBA" id="ARBA00022729"/>
    </source>
</evidence>
<name>A0A411WIV0_9GAMM</name>
<sequence>MKRKHYTLPTLVLSACFSLIIFQTFAHSSHSHSHEQSEKALQASNGIFDEKEVKDRMLSDWDGVWESLNSYLLNGDLDPVLIEKAKKDKSKSVEEYRDYYKKGYATDTNMIGIENGVVEFHSGNKIDSCKYTYSGFKILHYASGKKGVRYLFNCQDSGSNAPQYIQFSDHIIEPHKSSHFHIYMGNESHEKLLQEMENWPTYYPYSMTKEQIVHEMLHH</sequence>
<accession>A0A411WIV0</accession>
<dbReference type="NCBIfam" id="NF007639">
    <property type="entry name" value="PRK10306.1"/>
    <property type="match status" value="1"/>
</dbReference>
<evidence type="ECO:0000313" key="6">
    <source>
        <dbReference type="Proteomes" id="UP000293154"/>
    </source>
</evidence>
<dbReference type="SUPFAM" id="SSF50814">
    <property type="entry name" value="Lipocalins"/>
    <property type="match status" value="1"/>
</dbReference>
<keyword evidence="2" id="KW-0862">Zinc</keyword>
<dbReference type="InterPro" id="IPR015304">
    <property type="entry name" value="ZinT_dom"/>
</dbReference>
<feature type="chain" id="PRO_5019421567" evidence="3">
    <location>
        <begin position="27"/>
        <end position="219"/>
    </location>
</feature>
<feature type="domain" description="ZinT" evidence="4">
    <location>
        <begin position="42"/>
        <end position="219"/>
    </location>
</feature>
<organism evidence="5 6">
    <name type="scientific">Limnobaculum zhutongyuii</name>
    <dbReference type="NCBI Taxonomy" id="2498113"/>
    <lineage>
        <taxon>Bacteria</taxon>
        <taxon>Pseudomonadati</taxon>
        <taxon>Pseudomonadota</taxon>
        <taxon>Gammaproteobacteria</taxon>
        <taxon>Enterobacterales</taxon>
        <taxon>Budviciaceae</taxon>
        <taxon>Limnobaculum</taxon>
    </lineage>
</organism>
<evidence type="ECO:0000256" key="3">
    <source>
        <dbReference type="SAM" id="SignalP"/>
    </source>
</evidence>
<dbReference type="OrthoDB" id="9810636at2"/>
<dbReference type="Pfam" id="PF09223">
    <property type="entry name" value="ZinT"/>
    <property type="match status" value="1"/>
</dbReference>
<dbReference type="AlphaFoldDB" id="A0A411WIV0"/>
<proteinExistence type="predicted"/>
<dbReference type="GO" id="GO:0008270">
    <property type="term" value="F:zinc ion binding"/>
    <property type="evidence" value="ECO:0007669"/>
    <property type="project" value="InterPro"/>
</dbReference>
<keyword evidence="1 3" id="KW-0732">Signal</keyword>
<dbReference type="PROSITE" id="PS51257">
    <property type="entry name" value="PROKAR_LIPOPROTEIN"/>
    <property type="match status" value="1"/>
</dbReference>
<evidence type="ECO:0000259" key="4">
    <source>
        <dbReference type="Pfam" id="PF09223"/>
    </source>
</evidence>
<reference evidence="5 6" key="1">
    <citation type="submission" date="2019-03" db="EMBL/GenBank/DDBJ databases">
        <title>Pragia sp. nov. isolated from the gut tract of Carduelis flavirostris.</title>
        <authorList>
            <person name="Ge Y."/>
        </authorList>
    </citation>
    <scope>NUCLEOTIDE SEQUENCE [LARGE SCALE GENOMIC DNA]</scope>
    <source>
        <strain evidence="5 6">CF-458</strain>
    </source>
</reference>
<gene>
    <name evidence="5" type="primary">zinT</name>
    <name evidence="5" type="ORF">EKN56_06725</name>
</gene>
<dbReference type="Gene3D" id="2.40.128.20">
    <property type="match status" value="1"/>
</dbReference>
<dbReference type="EMBL" id="CP034752">
    <property type="protein sequence ID" value="QBH96115.1"/>
    <property type="molecule type" value="Genomic_DNA"/>
</dbReference>
<dbReference type="KEGG" id="prag:EKN56_06725"/>
<dbReference type="Proteomes" id="UP000293154">
    <property type="component" value="Chromosome"/>
</dbReference>
<evidence type="ECO:0000313" key="5">
    <source>
        <dbReference type="EMBL" id="QBH96115.1"/>
    </source>
</evidence>
<evidence type="ECO:0000256" key="2">
    <source>
        <dbReference type="ARBA" id="ARBA00022833"/>
    </source>
</evidence>